<dbReference type="InterPro" id="IPR036047">
    <property type="entry name" value="F-box-like_dom_sf"/>
</dbReference>
<dbReference type="Gene3D" id="1.20.1280.50">
    <property type="match status" value="1"/>
</dbReference>
<reference evidence="2" key="1">
    <citation type="submission" date="2021-05" db="EMBL/GenBank/DDBJ databases">
        <authorList>
            <person name="Alioto T."/>
            <person name="Alioto T."/>
            <person name="Gomez Garrido J."/>
        </authorList>
    </citation>
    <scope>NUCLEOTIDE SEQUENCE</scope>
</reference>
<dbReference type="PROSITE" id="PS50181">
    <property type="entry name" value="FBOX"/>
    <property type="match status" value="1"/>
</dbReference>
<dbReference type="EMBL" id="HBUF01287522">
    <property type="protein sequence ID" value="CAG6688597.1"/>
    <property type="molecule type" value="Transcribed_RNA"/>
</dbReference>
<dbReference type="InterPro" id="IPR011047">
    <property type="entry name" value="Quinoprotein_ADH-like_sf"/>
</dbReference>
<evidence type="ECO:0000259" key="1">
    <source>
        <dbReference type="PROSITE" id="PS50181"/>
    </source>
</evidence>
<feature type="domain" description="F-box" evidence="1">
    <location>
        <begin position="26"/>
        <end position="72"/>
    </location>
</feature>
<sequence length="589" mass="69226">MLPVEFTWIINCKLCGLSLPVTSTTEHNISSLCAEMKCLILEYLDIDDLLTFSLVSKEWYHFISSDTVWHERFNRLEKIEEEAEVFDNPTDVPPPNLYTVNRSLTQEQLEEVEGYQFVSVNNVKLAFFFNKTSLICNRLLATRGANRFTNKRSEYFVLTDDGIVWHNYNDRYAKHTQFKHGYILRNRTGPVDNDCFHYRCYDTRPMCINRKAYPTERQQYYGFFTSEQFLLGLCEPVIHVYRFSAETGRFNKTHELNMAPYVLLYNFPGTRLHWGNRTSTVSMVGESWIWKWDLINGEKMAQVNISNLMSPEEKLQHTYLAKDSQLVLVKTNKNVLLLDLAKAAVAWEVNMNSEQIEVTNQYIVTLEYNTLKSEQLFVYDVDSGSKLYEIPFPQPQAIYQMEELFLHRRGDILIIVPCKGYRGDVFYFDLKNRKQLKVTAQREDSEMNDYDVEYYDSDYYYMSDVSDTSSVKSYCSFDGDRFEEGPGLRFMDGPGETVIEVKPRVNSEGRCDISVRLIDYRNNRSIRIGRRNKLFELKIGDYQVGWDKEFRRWTLMIFKGLGRCCRYSLGHNPTLCRCFPQNVDNKVRI</sequence>
<evidence type="ECO:0000313" key="2">
    <source>
        <dbReference type="EMBL" id="CAG6688597.1"/>
    </source>
</evidence>
<protein>
    <recommendedName>
        <fullName evidence="1">F-box domain-containing protein</fullName>
    </recommendedName>
</protein>
<organism evidence="2">
    <name type="scientific">Cacopsylla melanoneura</name>
    <dbReference type="NCBI Taxonomy" id="428564"/>
    <lineage>
        <taxon>Eukaryota</taxon>
        <taxon>Metazoa</taxon>
        <taxon>Ecdysozoa</taxon>
        <taxon>Arthropoda</taxon>
        <taxon>Hexapoda</taxon>
        <taxon>Insecta</taxon>
        <taxon>Pterygota</taxon>
        <taxon>Neoptera</taxon>
        <taxon>Paraneoptera</taxon>
        <taxon>Hemiptera</taxon>
        <taxon>Sternorrhyncha</taxon>
        <taxon>Psylloidea</taxon>
        <taxon>Psyllidae</taxon>
        <taxon>Psyllinae</taxon>
        <taxon>Cacopsylla</taxon>
    </lineage>
</organism>
<dbReference type="AlphaFoldDB" id="A0A8D8TM59"/>
<name>A0A8D8TM59_9HEMI</name>
<accession>A0A8D8TM59</accession>
<dbReference type="SUPFAM" id="SSF50998">
    <property type="entry name" value="Quinoprotein alcohol dehydrogenase-like"/>
    <property type="match status" value="1"/>
</dbReference>
<dbReference type="SUPFAM" id="SSF81383">
    <property type="entry name" value="F-box domain"/>
    <property type="match status" value="1"/>
</dbReference>
<proteinExistence type="predicted"/>
<dbReference type="Pfam" id="PF00646">
    <property type="entry name" value="F-box"/>
    <property type="match status" value="1"/>
</dbReference>
<dbReference type="InterPro" id="IPR001810">
    <property type="entry name" value="F-box_dom"/>
</dbReference>
<dbReference type="SMART" id="SM00256">
    <property type="entry name" value="FBOX"/>
    <property type="match status" value="1"/>
</dbReference>